<name>A0ABU2JBZ0_9ACTN</name>
<evidence type="ECO:0000313" key="3">
    <source>
        <dbReference type="Proteomes" id="UP001183176"/>
    </source>
</evidence>
<gene>
    <name evidence="2" type="ORF">RM423_13990</name>
</gene>
<keyword evidence="3" id="KW-1185">Reference proteome</keyword>
<protein>
    <submittedName>
        <fullName evidence="2">Uncharacterized protein</fullName>
    </submittedName>
</protein>
<comment type="caution">
    <text evidence="2">The sequence shown here is derived from an EMBL/GenBank/DDBJ whole genome shotgun (WGS) entry which is preliminary data.</text>
</comment>
<dbReference type="Proteomes" id="UP001183176">
    <property type="component" value="Unassembled WGS sequence"/>
</dbReference>
<dbReference type="EMBL" id="JAVREH010000018">
    <property type="protein sequence ID" value="MDT0262503.1"/>
    <property type="molecule type" value="Genomic_DNA"/>
</dbReference>
<organism evidence="2 3">
    <name type="scientific">Jatrophihabitans lederbergiae</name>
    <dbReference type="NCBI Taxonomy" id="3075547"/>
    <lineage>
        <taxon>Bacteria</taxon>
        <taxon>Bacillati</taxon>
        <taxon>Actinomycetota</taxon>
        <taxon>Actinomycetes</taxon>
        <taxon>Jatrophihabitantales</taxon>
        <taxon>Jatrophihabitantaceae</taxon>
        <taxon>Jatrophihabitans</taxon>
    </lineage>
</organism>
<proteinExistence type="predicted"/>
<dbReference type="RefSeq" id="WP_311423651.1">
    <property type="nucleotide sequence ID" value="NZ_JAVREH010000018.1"/>
</dbReference>
<accession>A0ABU2JBZ0</accession>
<sequence>MTATATPSRFTFRDDAELETARTMLARLLVRQAKLLKHDVDPKVAADAGRPLPEELPKAG</sequence>
<feature type="region of interest" description="Disordered" evidence="1">
    <location>
        <begin position="40"/>
        <end position="60"/>
    </location>
</feature>
<reference evidence="3" key="1">
    <citation type="submission" date="2023-07" db="EMBL/GenBank/DDBJ databases">
        <title>30 novel species of actinomycetes from the DSMZ collection.</title>
        <authorList>
            <person name="Nouioui I."/>
        </authorList>
    </citation>
    <scope>NUCLEOTIDE SEQUENCE [LARGE SCALE GENOMIC DNA]</scope>
    <source>
        <strain evidence="3">DSM 44399</strain>
    </source>
</reference>
<evidence type="ECO:0000313" key="2">
    <source>
        <dbReference type="EMBL" id="MDT0262503.1"/>
    </source>
</evidence>
<evidence type="ECO:0000256" key="1">
    <source>
        <dbReference type="SAM" id="MobiDB-lite"/>
    </source>
</evidence>